<evidence type="ECO:0000313" key="1">
    <source>
        <dbReference type="EMBL" id="KAK7162955.1"/>
    </source>
</evidence>
<dbReference type="EMBL" id="JAYKXH010000007">
    <property type="protein sequence ID" value="KAK7162955.1"/>
    <property type="molecule type" value="Genomic_DNA"/>
</dbReference>
<dbReference type="Proteomes" id="UP001364617">
    <property type="component" value="Unassembled WGS sequence"/>
</dbReference>
<accession>A0AAN9D792</accession>
<name>A0AAN9D792_9TELE</name>
<gene>
    <name evidence="1" type="ORF">R3I93_007103</name>
</gene>
<reference evidence="1 2" key="1">
    <citation type="submission" date="2024-02" db="EMBL/GenBank/DDBJ databases">
        <title>Chromosome-level genome assembly of the Eurasian Minnow (Phoxinus phoxinus).</title>
        <authorList>
            <person name="Oriowo T.O."/>
            <person name="Martin S."/>
            <person name="Stange M."/>
            <person name="Chrysostomakis Y."/>
            <person name="Brown T."/>
            <person name="Winkler S."/>
            <person name="Kukowka S."/>
            <person name="Myers E.W."/>
            <person name="Bohne A."/>
        </authorList>
    </citation>
    <scope>NUCLEOTIDE SEQUENCE [LARGE SCALE GENOMIC DNA]</scope>
    <source>
        <strain evidence="1">ZFMK-TIS-60720</strain>
        <tissue evidence="1">Whole Organism</tissue>
    </source>
</reference>
<keyword evidence="2" id="KW-1185">Reference proteome</keyword>
<sequence length="96" mass="10412">MYHVPRRSSKPVMELCMVECQLGSGCILPLMRLEMLTHSYSYRLTLAVAGAVMMTHLSRGSTMHLLVPVVATCPPSNATHLETGSLSHAGSAHFTT</sequence>
<evidence type="ECO:0000313" key="2">
    <source>
        <dbReference type="Proteomes" id="UP001364617"/>
    </source>
</evidence>
<organism evidence="1 2">
    <name type="scientific">Phoxinus phoxinus</name>
    <name type="common">Eurasian minnow</name>
    <dbReference type="NCBI Taxonomy" id="58324"/>
    <lineage>
        <taxon>Eukaryota</taxon>
        <taxon>Metazoa</taxon>
        <taxon>Chordata</taxon>
        <taxon>Craniata</taxon>
        <taxon>Vertebrata</taxon>
        <taxon>Euteleostomi</taxon>
        <taxon>Actinopterygii</taxon>
        <taxon>Neopterygii</taxon>
        <taxon>Teleostei</taxon>
        <taxon>Ostariophysi</taxon>
        <taxon>Cypriniformes</taxon>
        <taxon>Leuciscidae</taxon>
        <taxon>Phoxininae</taxon>
        <taxon>Phoxinus</taxon>
    </lineage>
</organism>
<protein>
    <submittedName>
        <fullName evidence="1">Uncharacterized protein</fullName>
    </submittedName>
</protein>
<dbReference type="AlphaFoldDB" id="A0AAN9D792"/>
<proteinExistence type="predicted"/>
<comment type="caution">
    <text evidence="1">The sequence shown here is derived from an EMBL/GenBank/DDBJ whole genome shotgun (WGS) entry which is preliminary data.</text>
</comment>